<evidence type="ECO:0000256" key="6">
    <source>
        <dbReference type="ARBA" id="ARBA00023033"/>
    </source>
</evidence>
<dbReference type="InterPro" id="IPR050493">
    <property type="entry name" value="FAD-dep_Monooxygenase_BioMet"/>
</dbReference>
<comment type="caution">
    <text evidence="8">The sequence shown here is derived from an EMBL/GenBank/DDBJ whole genome shotgun (WGS) entry which is preliminary data.</text>
</comment>
<accession>A0A9P7STD1</accession>
<dbReference type="PANTHER" id="PTHR13789:SF318">
    <property type="entry name" value="GERANYLGERANYL DIPHOSPHATE REDUCTASE"/>
    <property type="match status" value="1"/>
</dbReference>
<reference evidence="8" key="1">
    <citation type="journal article" date="2020" name="bioRxiv">
        <title>Whole genome comparisons of ergot fungi reveals the divergence and evolution of species within the genus Claviceps are the result of varying mechanisms driving genome evolution and host range expansion.</title>
        <authorList>
            <person name="Wyka S.A."/>
            <person name="Mondo S.J."/>
            <person name="Liu M."/>
            <person name="Dettman J."/>
            <person name="Nalam V."/>
            <person name="Broders K.D."/>
        </authorList>
    </citation>
    <scope>NUCLEOTIDE SEQUENCE</scope>
    <source>
        <strain evidence="8">CCC 602</strain>
    </source>
</reference>
<comment type="similarity">
    <text evidence="2">Belongs to the paxM FAD-dependent monooxygenase family.</text>
</comment>
<dbReference type="AlphaFoldDB" id="A0A9P7STD1"/>
<dbReference type="Gene3D" id="3.50.50.60">
    <property type="entry name" value="FAD/NAD(P)-binding domain"/>
    <property type="match status" value="1"/>
</dbReference>
<keyword evidence="4" id="KW-0274">FAD</keyword>
<proteinExistence type="inferred from homology"/>
<dbReference type="PRINTS" id="PR00420">
    <property type="entry name" value="RNGMNOXGNASE"/>
</dbReference>
<dbReference type="EMBL" id="SRPW01003558">
    <property type="protein sequence ID" value="KAG5986675.1"/>
    <property type="molecule type" value="Genomic_DNA"/>
</dbReference>
<gene>
    <name evidence="8" type="ORF">E4U43_005403</name>
</gene>
<name>A0A9P7STD1_9HYPO</name>
<organism evidence="8 9">
    <name type="scientific">Claviceps pusilla</name>
    <dbReference type="NCBI Taxonomy" id="123648"/>
    <lineage>
        <taxon>Eukaryota</taxon>
        <taxon>Fungi</taxon>
        <taxon>Dikarya</taxon>
        <taxon>Ascomycota</taxon>
        <taxon>Pezizomycotina</taxon>
        <taxon>Sordariomycetes</taxon>
        <taxon>Hypocreomycetidae</taxon>
        <taxon>Hypocreales</taxon>
        <taxon>Clavicipitaceae</taxon>
        <taxon>Claviceps</taxon>
    </lineage>
</organism>
<dbReference type="InterPro" id="IPR036188">
    <property type="entry name" value="FAD/NAD-bd_sf"/>
</dbReference>
<dbReference type="PANTHER" id="PTHR13789">
    <property type="entry name" value="MONOOXYGENASE"/>
    <property type="match status" value="1"/>
</dbReference>
<dbReference type="SUPFAM" id="SSF51905">
    <property type="entry name" value="FAD/NAD(P)-binding domain"/>
    <property type="match status" value="1"/>
</dbReference>
<evidence type="ECO:0000256" key="2">
    <source>
        <dbReference type="ARBA" id="ARBA00007992"/>
    </source>
</evidence>
<dbReference type="OrthoDB" id="9993796at2759"/>
<comment type="cofactor">
    <cofactor evidence="1">
        <name>FAD</name>
        <dbReference type="ChEBI" id="CHEBI:57692"/>
    </cofactor>
</comment>
<evidence type="ECO:0000256" key="1">
    <source>
        <dbReference type="ARBA" id="ARBA00001974"/>
    </source>
</evidence>
<dbReference type="InterPro" id="IPR002938">
    <property type="entry name" value="FAD-bd"/>
</dbReference>
<protein>
    <recommendedName>
        <fullName evidence="7">FAD-binding domain-containing protein</fullName>
    </recommendedName>
</protein>
<evidence type="ECO:0000256" key="3">
    <source>
        <dbReference type="ARBA" id="ARBA00022630"/>
    </source>
</evidence>
<evidence type="ECO:0000313" key="8">
    <source>
        <dbReference type="EMBL" id="KAG5986675.1"/>
    </source>
</evidence>
<feature type="non-terminal residue" evidence="8">
    <location>
        <position position="303"/>
    </location>
</feature>
<evidence type="ECO:0000256" key="4">
    <source>
        <dbReference type="ARBA" id="ARBA00022827"/>
    </source>
</evidence>
<evidence type="ECO:0000259" key="7">
    <source>
        <dbReference type="Pfam" id="PF01494"/>
    </source>
</evidence>
<keyword evidence="5" id="KW-0560">Oxidoreductase</keyword>
<evidence type="ECO:0000256" key="5">
    <source>
        <dbReference type="ARBA" id="ARBA00023002"/>
    </source>
</evidence>
<keyword evidence="9" id="KW-1185">Reference proteome</keyword>
<feature type="domain" description="FAD-binding" evidence="7">
    <location>
        <begin position="9"/>
        <end position="302"/>
    </location>
</feature>
<keyword evidence="3" id="KW-0285">Flavoprotein</keyword>
<dbReference type="Pfam" id="PF01494">
    <property type="entry name" value="FAD_binding_3"/>
    <property type="match status" value="1"/>
</dbReference>
<dbReference type="GO" id="GO:0004497">
    <property type="term" value="F:monooxygenase activity"/>
    <property type="evidence" value="ECO:0007669"/>
    <property type="project" value="UniProtKB-KW"/>
</dbReference>
<sequence>MSSAAGLRIIIVGAGVSGCATALALHRLGVRADVYERNPAISALGAGVVVGPNAAHMLEKLGLEDKLDEVSCRSRDGINIVFREHVDSTIKFVGRLNTERRSFYCHHARLVQIIASELPQDQIHLGKTLVDVTEASSSVTAHFHDGTWATGHVLIGADGIKSSIRSLWNQESAVFSNQVAVRNIVKAEALPAKLHECLTHGQMWLAPGRRHIVAFPIERAGFVAIAAVLPAWPGHEWWESWKIRGDVDIQHSLESIDPLVRDLFKNPEGQTIYGLYERRPLPTWIHGRTVLVGDAAHAMLPHQ</sequence>
<keyword evidence="6" id="KW-0503">Monooxygenase</keyword>
<dbReference type="GO" id="GO:0071949">
    <property type="term" value="F:FAD binding"/>
    <property type="evidence" value="ECO:0007669"/>
    <property type="project" value="InterPro"/>
</dbReference>
<evidence type="ECO:0000313" key="9">
    <source>
        <dbReference type="Proteomes" id="UP000748025"/>
    </source>
</evidence>
<dbReference type="Proteomes" id="UP000748025">
    <property type="component" value="Unassembled WGS sequence"/>
</dbReference>